<protein>
    <submittedName>
        <fullName evidence="7">ABC transporter permease</fullName>
    </submittedName>
</protein>
<dbReference type="CDD" id="cd06261">
    <property type="entry name" value="TM_PBP2"/>
    <property type="match status" value="1"/>
</dbReference>
<evidence type="ECO:0000256" key="4">
    <source>
        <dbReference type="ARBA" id="ARBA00023136"/>
    </source>
</evidence>
<evidence type="ECO:0000313" key="8">
    <source>
        <dbReference type="Proteomes" id="UP000247099"/>
    </source>
</evidence>
<evidence type="ECO:0000256" key="2">
    <source>
        <dbReference type="ARBA" id="ARBA00022692"/>
    </source>
</evidence>
<feature type="domain" description="ABC transmembrane type-1" evidence="6">
    <location>
        <begin position="232"/>
        <end position="431"/>
    </location>
</feature>
<dbReference type="AlphaFoldDB" id="A0A317ZIQ4"/>
<dbReference type="Gene3D" id="1.10.3720.10">
    <property type="entry name" value="MetI-like"/>
    <property type="match status" value="1"/>
</dbReference>
<keyword evidence="3 5" id="KW-1133">Transmembrane helix</keyword>
<dbReference type="InterPro" id="IPR025966">
    <property type="entry name" value="OppC_N"/>
</dbReference>
<comment type="caution">
    <text evidence="7">The sequence shown here is derived from an EMBL/GenBank/DDBJ whole genome shotgun (WGS) entry which is preliminary data.</text>
</comment>
<dbReference type="InterPro" id="IPR000515">
    <property type="entry name" value="MetI-like"/>
</dbReference>
<keyword evidence="4 5" id="KW-0472">Membrane</keyword>
<dbReference type="GO" id="GO:0055085">
    <property type="term" value="P:transmembrane transport"/>
    <property type="evidence" value="ECO:0007669"/>
    <property type="project" value="InterPro"/>
</dbReference>
<dbReference type="PANTHER" id="PTHR43839:SF1">
    <property type="entry name" value="OPPC IN A BINDING PROTEIN-DEPENDENT TRANSPORT SYSTEM"/>
    <property type="match status" value="1"/>
</dbReference>
<feature type="transmembrane region" description="Helical" evidence="5">
    <location>
        <begin position="359"/>
        <end position="383"/>
    </location>
</feature>
<dbReference type="Proteomes" id="UP000247099">
    <property type="component" value="Unassembled WGS sequence"/>
</dbReference>
<proteinExistence type="inferred from homology"/>
<keyword evidence="5" id="KW-0813">Transport</keyword>
<reference evidence="7 8" key="1">
    <citation type="submission" date="2018-05" db="EMBL/GenBank/DDBJ databases">
        <title>Coraliomargarita sinensis sp. nov., isolated from a marine solar saltern.</title>
        <authorList>
            <person name="Zhou L.Y."/>
        </authorList>
    </citation>
    <scope>NUCLEOTIDE SEQUENCE [LARGE SCALE GENOMIC DNA]</scope>
    <source>
        <strain evidence="7 8">WN38</strain>
    </source>
</reference>
<evidence type="ECO:0000256" key="1">
    <source>
        <dbReference type="ARBA" id="ARBA00004651"/>
    </source>
</evidence>
<feature type="transmembrane region" description="Helical" evidence="5">
    <location>
        <begin position="404"/>
        <end position="430"/>
    </location>
</feature>
<comment type="subcellular location">
    <subcellularLocation>
        <location evidence="1 5">Cell membrane</location>
        <topology evidence="1 5">Multi-pass membrane protein</topology>
    </subcellularLocation>
</comment>
<sequence length="447" mass="48411">MLVLGNLLADLLLGWSDPRIRLEGGSRAKGAVRGSYWIWIGLIGILLLEILLEAYAPGILAVIATGLKYIGILLVGLLALACVGLVGYVVYVLFKQLLGKVLRRPLGLSALSVLAVLYFGALFAPFIAPYEVTTQNLDKPYHPPSGVVWKEGGLHAKLYTQETVGSAEYKHVEGDTAPIQFFAKGEPYKLFGFIPMERKLFQLDTDDPNASFYLLGADDTGRDIFSRLLHGSRVSLSIGFIGISITLMLGFVVGGLAGYYGGTVDFAAMRLVELLMSIPALYLLLALRSALMGPGLSPTQTYIVIIVILSVIGWAGTARIIRGMTLSIRNRPFVLAAESMGQSVPHILIKHILPNLASYLLVAATLAIPGYILAEAALSFLGLGISEPSTSWGLMLKQSQGNMIVFFMNFWWMLTPGFAIFVTVIAFNVLGDVLRDIVDPKMQTGRG</sequence>
<dbReference type="Pfam" id="PF12911">
    <property type="entry name" value="OppC_N"/>
    <property type="match status" value="1"/>
</dbReference>
<organism evidence="7 8">
    <name type="scientific">Coraliomargarita sinensis</name>
    <dbReference type="NCBI Taxonomy" id="2174842"/>
    <lineage>
        <taxon>Bacteria</taxon>
        <taxon>Pseudomonadati</taxon>
        <taxon>Verrucomicrobiota</taxon>
        <taxon>Opitutia</taxon>
        <taxon>Puniceicoccales</taxon>
        <taxon>Coraliomargaritaceae</taxon>
        <taxon>Coraliomargarita</taxon>
    </lineage>
</organism>
<dbReference type="InParanoid" id="A0A317ZIQ4"/>
<feature type="transmembrane region" description="Helical" evidence="5">
    <location>
        <begin position="271"/>
        <end position="290"/>
    </location>
</feature>
<dbReference type="OrthoDB" id="9783218at2"/>
<feature type="transmembrane region" description="Helical" evidence="5">
    <location>
        <begin position="302"/>
        <end position="321"/>
    </location>
</feature>
<feature type="transmembrane region" description="Helical" evidence="5">
    <location>
        <begin position="36"/>
        <end position="63"/>
    </location>
</feature>
<name>A0A317ZIQ4_9BACT</name>
<accession>A0A317ZIQ4</accession>
<evidence type="ECO:0000256" key="5">
    <source>
        <dbReference type="RuleBase" id="RU363032"/>
    </source>
</evidence>
<evidence type="ECO:0000259" key="6">
    <source>
        <dbReference type="PROSITE" id="PS50928"/>
    </source>
</evidence>
<dbReference type="PROSITE" id="PS50928">
    <property type="entry name" value="ABC_TM1"/>
    <property type="match status" value="1"/>
</dbReference>
<feature type="transmembrane region" description="Helical" evidence="5">
    <location>
        <begin position="236"/>
        <end position="259"/>
    </location>
</feature>
<feature type="transmembrane region" description="Helical" evidence="5">
    <location>
        <begin position="69"/>
        <end position="94"/>
    </location>
</feature>
<dbReference type="SUPFAM" id="SSF161098">
    <property type="entry name" value="MetI-like"/>
    <property type="match status" value="1"/>
</dbReference>
<evidence type="ECO:0000313" key="7">
    <source>
        <dbReference type="EMBL" id="PXA04842.1"/>
    </source>
</evidence>
<gene>
    <name evidence="7" type="ORF">DDZ13_05355</name>
</gene>
<keyword evidence="8" id="KW-1185">Reference proteome</keyword>
<dbReference type="GO" id="GO:0005886">
    <property type="term" value="C:plasma membrane"/>
    <property type="evidence" value="ECO:0007669"/>
    <property type="project" value="UniProtKB-SubCell"/>
</dbReference>
<comment type="similarity">
    <text evidence="5">Belongs to the binding-protein-dependent transport system permease family.</text>
</comment>
<feature type="transmembrane region" description="Helical" evidence="5">
    <location>
        <begin position="106"/>
        <end position="128"/>
    </location>
</feature>
<evidence type="ECO:0000256" key="3">
    <source>
        <dbReference type="ARBA" id="ARBA00022989"/>
    </source>
</evidence>
<dbReference type="InterPro" id="IPR035906">
    <property type="entry name" value="MetI-like_sf"/>
</dbReference>
<dbReference type="EMBL" id="QHJQ01000003">
    <property type="protein sequence ID" value="PXA04842.1"/>
    <property type="molecule type" value="Genomic_DNA"/>
</dbReference>
<keyword evidence="2 5" id="KW-0812">Transmembrane</keyword>
<dbReference type="Pfam" id="PF00528">
    <property type="entry name" value="BPD_transp_1"/>
    <property type="match status" value="1"/>
</dbReference>
<dbReference type="PANTHER" id="PTHR43839">
    <property type="entry name" value="OPPC IN A BINDING PROTEIN-DEPENDENT TRANSPORT SYSTEM"/>
    <property type="match status" value="1"/>
</dbReference>